<protein>
    <recommendedName>
        <fullName evidence="2">Peptidase S9 prolyl oligopeptidase catalytic domain-containing protein</fullName>
    </recommendedName>
</protein>
<evidence type="ECO:0000313" key="3">
    <source>
        <dbReference type="EMBL" id="MBB4642807.1"/>
    </source>
</evidence>
<organism evidence="3 4">
    <name type="scientific">Rhizorhapis suberifaciens</name>
    <name type="common">corky root of lettuce</name>
    <dbReference type="NCBI Taxonomy" id="13656"/>
    <lineage>
        <taxon>Bacteria</taxon>
        <taxon>Pseudomonadati</taxon>
        <taxon>Pseudomonadota</taxon>
        <taxon>Alphaproteobacteria</taxon>
        <taxon>Sphingomonadales</taxon>
        <taxon>Sphingomonadaceae</taxon>
        <taxon>Rhizorhapis</taxon>
    </lineage>
</organism>
<dbReference type="PANTHER" id="PTHR22946">
    <property type="entry name" value="DIENELACTONE HYDROLASE DOMAIN-CONTAINING PROTEIN-RELATED"/>
    <property type="match status" value="1"/>
</dbReference>
<evidence type="ECO:0000259" key="2">
    <source>
        <dbReference type="Pfam" id="PF00326"/>
    </source>
</evidence>
<dbReference type="PANTHER" id="PTHR22946:SF9">
    <property type="entry name" value="POLYKETIDE TRANSFERASE AF380"/>
    <property type="match status" value="1"/>
</dbReference>
<dbReference type="EMBL" id="JACHOV010000015">
    <property type="protein sequence ID" value="MBB4642807.1"/>
    <property type="molecule type" value="Genomic_DNA"/>
</dbReference>
<name>A0A840HYZ3_9SPHN</name>
<reference evidence="3 4" key="1">
    <citation type="submission" date="2020-08" db="EMBL/GenBank/DDBJ databases">
        <title>Genomic Encyclopedia of Type Strains, Phase IV (KMG-IV): sequencing the most valuable type-strain genomes for metagenomic binning, comparative biology and taxonomic classification.</title>
        <authorList>
            <person name="Goeker M."/>
        </authorList>
    </citation>
    <scope>NUCLEOTIDE SEQUENCE [LARGE SCALE GENOMIC DNA]</scope>
    <source>
        <strain evidence="3 4">DSM 7465</strain>
    </source>
</reference>
<evidence type="ECO:0000313" key="4">
    <source>
        <dbReference type="Proteomes" id="UP000575068"/>
    </source>
</evidence>
<dbReference type="GO" id="GO:0052689">
    <property type="term" value="F:carboxylic ester hydrolase activity"/>
    <property type="evidence" value="ECO:0007669"/>
    <property type="project" value="UniProtKB-ARBA"/>
</dbReference>
<feature type="domain" description="Peptidase S9 prolyl oligopeptidase catalytic" evidence="2">
    <location>
        <begin position="133"/>
        <end position="291"/>
    </location>
</feature>
<dbReference type="GO" id="GO:0008236">
    <property type="term" value="F:serine-type peptidase activity"/>
    <property type="evidence" value="ECO:0007669"/>
    <property type="project" value="InterPro"/>
</dbReference>
<accession>A0A840HYZ3</accession>
<dbReference type="SUPFAM" id="SSF53474">
    <property type="entry name" value="alpha/beta-Hydrolases"/>
    <property type="match status" value="1"/>
</dbReference>
<proteinExistence type="predicted"/>
<dbReference type="GO" id="GO:0006508">
    <property type="term" value="P:proteolysis"/>
    <property type="evidence" value="ECO:0007669"/>
    <property type="project" value="InterPro"/>
</dbReference>
<dbReference type="Proteomes" id="UP000575068">
    <property type="component" value="Unassembled WGS sequence"/>
</dbReference>
<dbReference type="Pfam" id="PF00326">
    <property type="entry name" value="Peptidase_S9"/>
    <property type="match status" value="1"/>
</dbReference>
<gene>
    <name evidence="3" type="ORF">HNQ99_003143</name>
</gene>
<dbReference type="AlphaFoldDB" id="A0A840HYZ3"/>
<dbReference type="RefSeq" id="WP_184477219.1">
    <property type="nucleotide sequence ID" value="NZ_JACHOV010000015.1"/>
</dbReference>
<keyword evidence="4" id="KW-1185">Reference proteome</keyword>
<dbReference type="Gene3D" id="3.40.50.1820">
    <property type="entry name" value="alpha/beta hydrolase"/>
    <property type="match status" value="1"/>
</dbReference>
<dbReference type="InterPro" id="IPR050261">
    <property type="entry name" value="FrsA_esterase"/>
</dbReference>
<dbReference type="InterPro" id="IPR001375">
    <property type="entry name" value="Peptidase_S9_cat"/>
</dbReference>
<evidence type="ECO:0000256" key="1">
    <source>
        <dbReference type="ARBA" id="ARBA00022801"/>
    </source>
</evidence>
<comment type="caution">
    <text evidence="3">The sequence shown here is derived from an EMBL/GenBank/DDBJ whole genome shotgun (WGS) entry which is preliminary data.</text>
</comment>
<dbReference type="InterPro" id="IPR029058">
    <property type="entry name" value="AB_hydrolase_fold"/>
</dbReference>
<keyword evidence="1" id="KW-0378">Hydrolase</keyword>
<sequence length="295" mass="32325">MIDNPTFNSNRLMDSTICDPCVLDPDFPFEQFVTHFISQGSVVHATVWIAQGRDPKGTVILSPQWYGGDRLESVIIPLMTAGINVMTFHPRGMWDNQHRYTLMSAADDLLAAATYVRSTSDGQIKTGQGRAWRTDPKRIAVMGLSGGGGNVSITACAEDPHIQSVIAVAANSMTPSQTPEAMKEAKTSFEKIKALSANRIDLEGALSAMTPADYARMRPMDQAPRLVNKNVLLVGALRDTVAPLDNCHRPIAKAMRDAGVQGFDEVILDSDHSFLTKRIALARLTIQWLRQRSGF</sequence>